<gene>
    <name evidence="3" type="ORF">F9Y85_21770</name>
    <name evidence="4" type="ORF">R5H13_04935</name>
</gene>
<evidence type="ECO:0000256" key="1">
    <source>
        <dbReference type="SAM" id="Coils"/>
    </source>
</evidence>
<dbReference type="Proteomes" id="UP001304419">
    <property type="component" value="Chromosome 1"/>
</dbReference>
<evidence type="ECO:0000313" key="5">
    <source>
        <dbReference type="Proteomes" id="UP000646877"/>
    </source>
</evidence>
<keyword evidence="3" id="KW-0547">Nucleotide-binding</keyword>
<dbReference type="AlphaFoldDB" id="A0A8I2HA33"/>
<evidence type="ECO:0000313" key="4">
    <source>
        <dbReference type="EMBL" id="WOX29611.1"/>
    </source>
</evidence>
<dbReference type="Proteomes" id="UP000646877">
    <property type="component" value="Unassembled WGS sequence"/>
</dbReference>
<dbReference type="GO" id="GO:0005524">
    <property type="term" value="F:ATP binding"/>
    <property type="evidence" value="ECO:0007669"/>
    <property type="project" value="UniProtKB-KW"/>
</dbReference>
<keyword evidence="6" id="KW-1185">Reference proteome</keyword>
<organism evidence="3 5">
    <name type="scientific">Pseudoalteromonas maricaloris</name>
    <dbReference type="NCBI Taxonomy" id="184924"/>
    <lineage>
        <taxon>Bacteria</taxon>
        <taxon>Pseudomonadati</taxon>
        <taxon>Pseudomonadota</taxon>
        <taxon>Gammaproteobacteria</taxon>
        <taxon>Alteromonadales</taxon>
        <taxon>Pseudoalteromonadaceae</taxon>
        <taxon>Pseudoalteromonas</taxon>
    </lineage>
</organism>
<keyword evidence="1" id="KW-0175">Coiled coil</keyword>
<name>A0A8I2HA33_9GAMM</name>
<accession>A0A8I2HA33</accession>
<evidence type="ECO:0000256" key="2">
    <source>
        <dbReference type="SAM" id="MobiDB-lite"/>
    </source>
</evidence>
<evidence type="ECO:0000313" key="3">
    <source>
        <dbReference type="EMBL" id="NLR23894.1"/>
    </source>
</evidence>
<protein>
    <submittedName>
        <fullName evidence="3">ATP-binding protein</fullName>
    </submittedName>
</protein>
<feature type="region of interest" description="Disordered" evidence="2">
    <location>
        <begin position="1"/>
        <end position="20"/>
    </location>
</feature>
<dbReference type="Gene3D" id="3.40.50.300">
    <property type="entry name" value="P-loop containing nucleotide triphosphate hydrolases"/>
    <property type="match status" value="1"/>
</dbReference>
<proteinExistence type="predicted"/>
<dbReference type="SUPFAM" id="SSF52540">
    <property type="entry name" value="P-loop containing nucleoside triphosphate hydrolases"/>
    <property type="match status" value="1"/>
</dbReference>
<dbReference type="RefSeq" id="WP_064435677.1">
    <property type="nucleotide sequence ID" value="NZ_CBCSDF010000023.1"/>
</dbReference>
<evidence type="ECO:0000313" key="6">
    <source>
        <dbReference type="Proteomes" id="UP001304419"/>
    </source>
</evidence>
<dbReference type="EMBL" id="CP137578">
    <property type="protein sequence ID" value="WOX29611.1"/>
    <property type="molecule type" value="Genomic_DNA"/>
</dbReference>
<dbReference type="InterPro" id="IPR027417">
    <property type="entry name" value="P-loop_NTPase"/>
</dbReference>
<feature type="coiled-coil region" evidence="1">
    <location>
        <begin position="99"/>
        <end position="126"/>
    </location>
</feature>
<reference evidence="3" key="1">
    <citation type="submission" date="2019-10" db="EMBL/GenBank/DDBJ databases">
        <authorList>
            <person name="Paulsen S."/>
        </authorList>
    </citation>
    <scope>NUCLEOTIDE SEQUENCE</scope>
    <source>
        <strain evidence="3">LMG 19692</strain>
    </source>
</reference>
<dbReference type="EMBL" id="WEIA01000020">
    <property type="protein sequence ID" value="NLR23894.1"/>
    <property type="molecule type" value="Genomic_DNA"/>
</dbReference>
<reference evidence="4 6" key="2">
    <citation type="submission" date="2023-10" db="EMBL/GenBank/DDBJ databases">
        <title>To unveil natural product biosynthetic capacity in Pseudoalteromonas.</title>
        <authorList>
            <person name="Wang J."/>
        </authorList>
    </citation>
    <scope>NUCLEOTIDE SEQUENCE [LARGE SCALE GENOMIC DNA]</scope>
    <source>
        <strain evidence="4 6">DSM 15914</strain>
    </source>
</reference>
<keyword evidence="3" id="KW-0067">ATP-binding</keyword>
<sequence>MLLDDKSEEKMSYDKRSHDERIADLKSASTELFSKAKQTGKVTDASIAKIIKHAKVHKDYLYKDKIKDKKIQQRYFAVRDDITKFRENFKKLSDSESPLSKEEERYEQEKERSINLEQQLIKSREQVAGLYDQIATLKNKSKDKNDDLVRLSHQALQAGKQSKSNHVNFTNIKYISPDKYLRRNGVYCFDDLALRESAWSRSEKELHAALERNLPTRVYILIGPMCAGKTYWSNNAKSFWPDRHPVVIDSTNLSIFQRMKWFNIINQYIRTNDIHVCGVVFETPLDILLARNKNNEPGKKMPEATIKEKHNSMEWPDLKEEKFNEIVVIRNNL</sequence>